<accession>A0A0M6WTM2</accession>
<reference evidence="3" key="2">
    <citation type="submission" date="2015-05" db="EMBL/GenBank/DDBJ databases">
        <authorList>
            <consortium name="Pathogen Informatics"/>
        </authorList>
    </citation>
    <scope>NUCLEOTIDE SEQUENCE [LARGE SCALE GENOMIC DNA]</scope>
    <source>
        <strain evidence="2 4">2789STDY5608863</strain>
        <strain evidence="3">M72</strain>
    </source>
</reference>
<proteinExistence type="predicted"/>
<keyword evidence="3" id="KW-1185">Reference proteome</keyword>
<dbReference type="AlphaFoldDB" id="A0A0M6WTM2"/>
<dbReference type="RefSeq" id="WP_055068316.1">
    <property type="nucleotide sequence ID" value="NZ_CP173697.1"/>
</dbReference>
<dbReference type="EMBL" id="CYXV01000010">
    <property type="protein sequence ID" value="CUN04850.1"/>
    <property type="molecule type" value="Genomic_DNA"/>
</dbReference>
<evidence type="ECO:0000313" key="2">
    <source>
        <dbReference type="EMBL" id="CUN04850.1"/>
    </source>
</evidence>
<sequence length="303" mass="34767">MSNYGTPYDDSFRTLLTDCKRLIVPLVNEMFGENWQETENVELYQNEVFITTGADEKRITDSNFTIGNSRRYHIECQSSVDGTMTVRIFEYSTQIAITTAESDVSKTVFTMPASGILYLRCNDSTPDSHEIVVNTPGGTVSYKIPIVKIKDYSLDDMLSKKLFFLIPFYFFNYSLEKMEKDHALIEDMKNTYLKLWDQLESLVQQGKISEFEKSAIKAMCDKVAQSLTNKYDNVKEGVDSVMGGEILDYEAKRIRNESRNESNIEAVYNMLVANVDESVVQRMYPEQFEAGKKRFVSSKHVNV</sequence>
<gene>
    <name evidence="2" type="ORF">ERS852420_02363</name>
    <name evidence="1" type="ORF">M72_10391</name>
</gene>
<evidence type="ECO:0000313" key="4">
    <source>
        <dbReference type="Proteomes" id="UP000095495"/>
    </source>
</evidence>
<name>A0A0M6WTM2_9FIRM</name>
<dbReference type="OrthoDB" id="1766002at2"/>
<evidence type="ECO:0000313" key="1">
    <source>
        <dbReference type="EMBL" id="CRL40768.1"/>
    </source>
</evidence>
<dbReference type="Proteomes" id="UP000095495">
    <property type="component" value="Unassembled WGS sequence"/>
</dbReference>
<dbReference type="EMBL" id="CVRR01000037">
    <property type="protein sequence ID" value="CRL40768.1"/>
    <property type="molecule type" value="Genomic_DNA"/>
</dbReference>
<protein>
    <submittedName>
        <fullName evidence="1">Uncharacterized protein</fullName>
    </submittedName>
</protein>
<reference evidence="1" key="1">
    <citation type="submission" date="2015-05" db="EMBL/GenBank/DDBJ databases">
        <authorList>
            <person name="Wang D.B."/>
            <person name="Wang M."/>
        </authorList>
    </citation>
    <scope>NUCLEOTIDE SEQUENCE [LARGE SCALE GENOMIC DNA]</scope>
    <source>
        <strain evidence="1">M72</strain>
    </source>
</reference>
<organism evidence="1 3">
    <name type="scientific">Roseburia faecis</name>
    <dbReference type="NCBI Taxonomy" id="301302"/>
    <lineage>
        <taxon>Bacteria</taxon>
        <taxon>Bacillati</taxon>
        <taxon>Bacillota</taxon>
        <taxon>Clostridia</taxon>
        <taxon>Lachnospirales</taxon>
        <taxon>Lachnospiraceae</taxon>
        <taxon>Roseburia</taxon>
    </lineage>
</organism>
<evidence type="ECO:0000313" key="3">
    <source>
        <dbReference type="Proteomes" id="UP000049979"/>
    </source>
</evidence>
<dbReference type="GeneID" id="99746455"/>
<dbReference type="Proteomes" id="UP000049979">
    <property type="component" value="Unassembled WGS sequence"/>
</dbReference>